<proteinExistence type="predicted"/>
<protein>
    <submittedName>
        <fullName evidence="1">DDE-type integrase/transposase/recombinase</fullName>
    </submittedName>
</protein>
<gene>
    <name evidence="1" type="ORF">GJV82_19290</name>
</gene>
<dbReference type="Gene3D" id="3.30.420.10">
    <property type="entry name" value="Ribonuclease H-like superfamily/Ribonuclease H"/>
    <property type="match status" value="1"/>
</dbReference>
<feature type="non-terminal residue" evidence="1">
    <location>
        <position position="1"/>
    </location>
</feature>
<dbReference type="AlphaFoldDB" id="A0A6N7ZNJ9"/>
<comment type="caution">
    <text evidence="1">The sequence shown here is derived from an EMBL/GenBank/DDBJ whole genome shotgun (WGS) entry which is preliminary data.</text>
</comment>
<reference evidence="1 2" key="1">
    <citation type="submission" date="2019-11" db="EMBL/GenBank/DDBJ databases">
        <title>Cellulosimicrobium composti sp. nov. isolated from a compost.</title>
        <authorList>
            <person name="Yang Y."/>
        </authorList>
    </citation>
    <scope>NUCLEOTIDE SEQUENCE [LARGE SCALE GENOMIC DNA]</scope>
    <source>
        <strain evidence="1 2">BIT-GX5</strain>
    </source>
</reference>
<dbReference type="Proteomes" id="UP000440668">
    <property type="component" value="Unassembled WGS sequence"/>
</dbReference>
<dbReference type="SUPFAM" id="SSF53098">
    <property type="entry name" value="Ribonuclease H-like"/>
    <property type="match status" value="1"/>
</dbReference>
<dbReference type="InterPro" id="IPR036397">
    <property type="entry name" value="RNaseH_sf"/>
</dbReference>
<dbReference type="InterPro" id="IPR012337">
    <property type="entry name" value="RNaseH-like_sf"/>
</dbReference>
<organism evidence="1 2">
    <name type="scientific">Cellulosimicrobium composti</name>
    <dbReference type="NCBI Taxonomy" id="2672572"/>
    <lineage>
        <taxon>Bacteria</taxon>
        <taxon>Bacillati</taxon>
        <taxon>Actinomycetota</taxon>
        <taxon>Actinomycetes</taxon>
        <taxon>Micrococcales</taxon>
        <taxon>Promicromonosporaceae</taxon>
        <taxon>Cellulosimicrobium</taxon>
    </lineage>
</organism>
<dbReference type="EMBL" id="WMKA01000135">
    <property type="protein sequence ID" value="MTG91064.1"/>
    <property type="molecule type" value="Genomic_DNA"/>
</dbReference>
<sequence length="149" mass="16804">EFETTTGGTWRIAGCRDYWSKYEHPWHVSPTANQHDAIAAIELALADYEAMFGRPLIDACARDGDGNVVPAVTVVTDNGGPFRSFRFEAFITAHPELRHVRTRVRTPGQNGSRERGFGSLKYERLFLEEIDDVLSLVAHADDYRAEYNT</sequence>
<feature type="non-terminal residue" evidence="1">
    <location>
        <position position="149"/>
    </location>
</feature>
<accession>A0A6N7ZNJ9</accession>
<evidence type="ECO:0000313" key="2">
    <source>
        <dbReference type="Proteomes" id="UP000440668"/>
    </source>
</evidence>
<evidence type="ECO:0000313" key="1">
    <source>
        <dbReference type="EMBL" id="MTG91064.1"/>
    </source>
</evidence>
<name>A0A6N7ZNJ9_9MICO</name>
<dbReference type="GO" id="GO:0003676">
    <property type="term" value="F:nucleic acid binding"/>
    <property type="evidence" value="ECO:0007669"/>
    <property type="project" value="InterPro"/>
</dbReference>